<dbReference type="EMBL" id="JBHLVZ010000069">
    <property type="protein sequence ID" value="MFC0387739.1"/>
    <property type="molecule type" value="Genomic_DNA"/>
</dbReference>
<comment type="caution">
    <text evidence="2">The sequence shown here is derived from an EMBL/GenBank/DDBJ whole genome shotgun (WGS) entry which is preliminary data.</text>
</comment>
<dbReference type="RefSeq" id="WP_377053478.1">
    <property type="nucleotide sequence ID" value="NZ_JBHLVZ010000069.1"/>
</dbReference>
<feature type="domain" description="Plasmid pRiA4b Orf3-like" evidence="1">
    <location>
        <begin position="6"/>
        <end position="174"/>
    </location>
</feature>
<evidence type="ECO:0000313" key="2">
    <source>
        <dbReference type="EMBL" id="MFC0387739.1"/>
    </source>
</evidence>
<evidence type="ECO:0000259" key="1">
    <source>
        <dbReference type="Pfam" id="PF07929"/>
    </source>
</evidence>
<dbReference type="InterPro" id="IPR024047">
    <property type="entry name" value="MM3350-like_sf"/>
</dbReference>
<sequence length="199" mass="22052">MTTNSIARLKITLDEVKPAVLRRVEVPLSIRLDRLHLVLQAAMGWTNSHLYEIRARDVGWGIPDPDWGGGPLDARKARLLDVIEDTGAKALRYLYDFGDGWEHTVKIEHITEAVPGLTYPLLIDAAGRCPPEDVGGPWGYAEFLEAVADPQHENHAEMIEWAGGPFDPNTIDIDDHAKAIAALAKAWSRKPVVKRKPAI</sequence>
<organism evidence="2 3">
    <name type="scientific">Muricoccus vinaceus</name>
    <dbReference type="NCBI Taxonomy" id="424704"/>
    <lineage>
        <taxon>Bacteria</taxon>
        <taxon>Pseudomonadati</taxon>
        <taxon>Pseudomonadota</taxon>
        <taxon>Alphaproteobacteria</taxon>
        <taxon>Acetobacterales</taxon>
        <taxon>Roseomonadaceae</taxon>
        <taxon>Muricoccus</taxon>
    </lineage>
</organism>
<dbReference type="PANTHER" id="PTHR41878:SF1">
    <property type="entry name" value="TNPR PROTEIN"/>
    <property type="match status" value="1"/>
</dbReference>
<gene>
    <name evidence="2" type="ORF">ACFFIC_19660</name>
</gene>
<dbReference type="Proteomes" id="UP001589789">
    <property type="component" value="Unassembled WGS sequence"/>
</dbReference>
<dbReference type="Gene3D" id="3.10.290.30">
    <property type="entry name" value="MM3350-like"/>
    <property type="match status" value="1"/>
</dbReference>
<evidence type="ECO:0000313" key="3">
    <source>
        <dbReference type="Proteomes" id="UP001589789"/>
    </source>
</evidence>
<protein>
    <submittedName>
        <fullName evidence="2">Plasmid pRiA4b ORF-3 family protein</fullName>
    </submittedName>
</protein>
<proteinExistence type="predicted"/>
<keyword evidence="3" id="KW-1185">Reference proteome</keyword>
<dbReference type="SUPFAM" id="SSF159941">
    <property type="entry name" value="MM3350-like"/>
    <property type="match status" value="1"/>
</dbReference>
<dbReference type="Pfam" id="PF07929">
    <property type="entry name" value="PRiA4_ORF3"/>
    <property type="match status" value="1"/>
</dbReference>
<reference evidence="2 3" key="1">
    <citation type="submission" date="2024-09" db="EMBL/GenBank/DDBJ databases">
        <authorList>
            <person name="Sun Q."/>
            <person name="Mori K."/>
        </authorList>
    </citation>
    <scope>NUCLEOTIDE SEQUENCE [LARGE SCALE GENOMIC DNA]</scope>
    <source>
        <strain evidence="2 3">CCM 7468</strain>
    </source>
</reference>
<accession>A0ABV6IVV2</accession>
<dbReference type="InterPro" id="IPR012912">
    <property type="entry name" value="Plasmid_pRiA4b_Orf3-like"/>
</dbReference>
<name>A0ABV6IVV2_9PROT</name>
<dbReference type="PANTHER" id="PTHR41878">
    <property type="entry name" value="LEXA REPRESSOR-RELATED"/>
    <property type="match status" value="1"/>
</dbReference>